<name>A0ABS4TL01_9PSEU</name>
<keyword evidence="2" id="KW-1185">Reference proteome</keyword>
<protein>
    <submittedName>
        <fullName evidence="1">Uncharacterized protein</fullName>
    </submittedName>
</protein>
<dbReference type="Proteomes" id="UP001519332">
    <property type="component" value="Unassembled WGS sequence"/>
</dbReference>
<accession>A0ABS4TL01</accession>
<dbReference type="EMBL" id="JAGINW010000001">
    <property type="protein sequence ID" value="MBP2325056.1"/>
    <property type="molecule type" value="Genomic_DNA"/>
</dbReference>
<organism evidence="1 2">
    <name type="scientific">Kibdelosporangium banguiense</name>
    <dbReference type="NCBI Taxonomy" id="1365924"/>
    <lineage>
        <taxon>Bacteria</taxon>
        <taxon>Bacillati</taxon>
        <taxon>Actinomycetota</taxon>
        <taxon>Actinomycetes</taxon>
        <taxon>Pseudonocardiales</taxon>
        <taxon>Pseudonocardiaceae</taxon>
        <taxon>Kibdelosporangium</taxon>
    </lineage>
</organism>
<evidence type="ECO:0000313" key="2">
    <source>
        <dbReference type="Proteomes" id="UP001519332"/>
    </source>
</evidence>
<gene>
    <name evidence="1" type="ORF">JOF56_005441</name>
</gene>
<reference evidence="1 2" key="1">
    <citation type="submission" date="2021-03" db="EMBL/GenBank/DDBJ databases">
        <title>Sequencing the genomes of 1000 actinobacteria strains.</title>
        <authorList>
            <person name="Klenk H.-P."/>
        </authorList>
    </citation>
    <scope>NUCLEOTIDE SEQUENCE [LARGE SCALE GENOMIC DNA]</scope>
    <source>
        <strain evidence="1 2">DSM 46670</strain>
    </source>
</reference>
<evidence type="ECO:0000313" key="1">
    <source>
        <dbReference type="EMBL" id="MBP2325056.1"/>
    </source>
</evidence>
<sequence length="39" mass="4182">MPSNLLVTGDRLAAVIDFATNPIISANARYVIQEIVTGH</sequence>
<proteinExistence type="predicted"/>
<comment type="caution">
    <text evidence="1">The sequence shown here is derived from an EMBL/GenBank/DDBJ whole genome shotgun (WGS) entry which is preliminary data.</text>
</comment>